<dbReference type="InterPro" id="IPR001107">
    <property type="entry name" value="Band_7"/>
</dbReference>
<dbReference type="InterPro" id="IPR050710">
    <property type="entry name" value="Band7/mec-2_domain"/>
</dbReference>
<keyword evidence="3" id="KW-0812">Transmembrane</keyword>
<evidence type="ECO:0000256" key="1">
    <source>
        <dbReference type="ARBA" id="ARBA00004370"/>
    </source>
</evidence>
<reference evidence="8" key="1">
    <citation type="submission" date="2018-06" db="EMBL/GenBank/DDBJ databases">
        <authorList>
            <person name="Zhirakovskaya E."/>
        </authorList>
    </citation>
    <scope>NUCLEOTIDE SEQUENCE</scope>
</reference>
<evidence type="ECO:0000256" key="2">
    <source>
        <dbReference type="ARBA" id="ARBA00006971"/>
    </source>
</evidence>
<dbReference type="CDD" id="cd03404">
    <property type="entry name" value="SPFH_HflK"/>
    <property type="match status" value="1"/>
</dbReference>
<feature type="domain" description="Band 7" evidence="7">
    <location>
        <begin position="49"/>
        <end position="235"/>
    </location>
</feature>
<dbReference type="InterPro" id="IPR036013">
    <property type="entry name" value="Band_7/SPFH_dom_sf"/>
</dbReference>
<evidence type="ECO:0000259" key="7">
    <source>
        <dbReference type="SMART" id="SM00244"/>
    </source>
</evidence>
<dbReference type="PANTHER" id="PTHR43327">
    <property type="entry name" value="STOMATIN-LIKE PROTEIN 2, MITOCHONDRIAL"/>
    <property type="match status" value="1"/>
</dbReference>
<keyword evidence="6" id="KW-0175">Coiled coil</keyword>
<dbReference type="Pfam" id="PF01145">
    <property type="entry name" value="Band_7"/>
    <property type="match status" value="1"/>
</dbReference>
<evidence type="ECO:0000313" key="8">
    <source>
        <dbReference type="EMBL" id="VAX23423.1"/>
    </source>
</evidence>
<keyword evidence="4" id="KW-1133">Transmembrane helix</keyword>
<feature type="coiled-coil region" evidence="6">
    <location>
        <begin position="227"/>
        <end position="254"/>
    </location>
</feature>
<evidence type="ECO:0000256" key="3">
    <source>
        <dbReference type="ARBA" id="ARBA00022692"/>
    </source>
</evidence>
<evidence type="ECO:0000256" key="5">
    <source>
        <dbReference type="ARBA" id="ARBA00023136"/>
    </source>
</evidence>
<dbReference type="AlphaFoldDB" id="A0A3B1CFB4"/>
<name>A0A3B1CFB4_9ZZZZ</name>
<keyword evidence="5" id="KW-0472">Membrane</keyword>
<comment type="similarity">
    <text evidence="2">Belongs to the band 7/mec-2 family. HflK subfamily.</text>
</comment>
<protein>
    <submittedName>
        <fullName evidence="8">HflK protein</fullName>
    </submittedName>
</protein>
<evidence type="ECO:0000256" key="6">
    <source>
        <dbReference type="SAM" id="Coils"/>
    </source>
</evidence>
<accession>A0A3B1CFB4</accession>
<evidence type="ECO:0000256" key="4">
    <source>
        <dbReference type="ARBA" id="ARBA00022989"/>
    </source>
</evidence>
<dbReference type="EMBL" id="UOGA01000248">
    <property type="protein sequence ID" value="VAX23423.1"/>
    <property type="molecule type" value="Genomic_DNA"/>
</dbReference>
<dbReference type="GO" id="GO:0016020">
    <property type="term" value="C:membrane"/>
    <property type="evidence" value="ECO:0007669"/>
    <property type="project" value="UniProtKB-SubCell"/>
</dbReference>
<gene>
    <name evidence="8" type="ORF">MNBD_NITROSPINAE04-2116</name>
</gene>
<dbReference type="SUPFAM" id="SSF117892">
    <property type="entry name" value="Band 7/SPFH domain"/>
    <property type="match status" value="1"/>
</dbReference>
<dbReference type="PANTHER" id="PTHR43327:SF2">
    <property type="entry name" value="MODULATOR OF FTSH PROTEASE HFLK"/>
    <property type="match status" value="1"/>
</dbReference>
<dbReference type="NCBIfam" id="TIGR01933">
    <property type="entry name" value="hflK"/>
    <property type="match status" value="1"/>
</dbReference>
<dbReference type="SMART" id="SM00244">
    <property type="entry name" value="PHB"/>
    <property type="match status" value="1"/>
</dbReference>
<sequence length="348" mass="39094">MAWGDKPGRGSGGFDNIPEIDFKKLQVPPVKPAHFYVIIPFLILLWLATGLYRVELQEKAVVLILGKQVNVTAPGLHWNVPSPFGKVVKLRVEEIKRVEIGFRTERSQISREMLKRESLMLTEGANIIDIHMSVQYRISDPVQFLFGVSDKSRILVDRGLYETVKEVAEASLREVVGKNDIDNILTVGKGVVQQDIHDQMQKLLDRYGSGISVSLVQLQDVHPPEEVKEAFRDVNNSEEDKSRLIREAEGYRNSVIPEARGEAAQIVAAAEAYMELRIKKAQGEAARFISQWEEYKKAPEITRKRLYLEMMETVLSKVDKIIIDEKVGRQTLPLLPLGGVGALGGKGN</sequence>
<dbReference type="InterPro" id="IPR010201">
    <property type="entry name" value="HflK"/>
</dbReference>
<organism evidence="8">
    <name type="scientific">hydrothermal vent metagenome</name>
    <dbReference type="NCBI Taxonomy" id="652676"/>
    <lineage>
        <taxon>unclassified sequences</taxon>
        <taxon>metagenomes</taxon>
        <taxon>ecological metagenomes</taxon>
    </lineage>
</organism>
<comment type="subcellular location">
    <subcellularLocation>
        <location evidence="1">Membrane</location>
    </subcellularLocation>
</comment>
<dbReference type="Gene3D" id="3.30.479.30">
    <property type="entry name" value="Band 7 domain"/>
    <property type="match status" value="1"/>
</dbReference>
<proteinExistence type="inferred from homology"/>